<name>A0ABR9LG88_9PSEU</name>
<dbReference type="EMBL" id="JADBEJ010000005">
    <property type="protein sequence ID" value="MBE1579698.1"/>
    <property type="molecule type" value="Genomic_DNA"/>
</dbReference>
<reference evidence="1 2" key="1">
    <citation type="submission" date="2020-10" db="EMBL/GenBank/DDBJ databases">
        <title>Sequencing the genomes of 1000 actinobacteria strains.</title>
        <authorList>
            <person name="Klenk H.-P."/>
        </authorList>
    </citation>
    <scope>NUCLEOTIDE SEQUENCE [LARGE SCALE GENOMIC DNA]</scope>
    <source>
        <strain evidence="1 2">DSM 46661</strain>
    </source>
</reference>
<keyword evidence="2" id="KW-1185">Reference proteome</keyword>
<comment type="caution">
    <text evidence="1">The sequence shown here is derived from an EMBL/GenBank/DDBJ whole genome shotgun (WGS) entry which is preliminary data.</text>
</comment>
<dbReference type="RefSeq" id="WP_192746193.1">
    <property type="nucleotide sequence ID" value="NZ_JADBEJ010000005.1"/>
</dbReference>
<accession>A0ABR9LG88</accession>
<proteinExistence type="predicted"/>
<dbReference type="Proteomes" id="UP000656548">
    <property type="component" value="Unassembled WGS sequence"/>
</dbReference>
<evidence type="ECO:0000313" key="2">
    <source>
        <dbReference type="Proteomes" id="UP000656548"/>
    </source>
</evidence>
<gene>
    <name evidence="1" type="ORF">H4W30_006758</name>
</gene>
<evidence type="ECO:0000313" key="1">
    <source>
        <dbReference type="EMBL" id="MBE1579698.1"/>
    </source>
</evidence>
<organism evidence="1 2">
    <name type="scientific">Amycolatopsis roodepoortensis</name>
    <dbReference type="NCBI Taxonomy" id="700274"/>
    <lineage>
        <taxon>Bacteria</taxon>
        <taxon>Bacillati</taxon>
        <taxon>Actinomycetota</taxon>
        <taxon>Actinomycetes</taxon>
        <taxon>Pseudonocardiales</taxon>
        <taxon>Pseudonocardiaceae</taxon>
        <taxon>Amycolatopsis</taxon>
    </lineage>
</organism>
<sequence>MGVYVSVRGWLECDQKQLAAIQEIISAHDDGFYTRGWSLPREPFNWTRYVFYGGDIRQQAVDWLLGQLGSIARLPASDPDNDLVRGLFFAGHEADGMSEWRIHQGQVLISPGDKRYRYLDD</sequence>
<protein>
    <submittedName>
        <fullName evidence="1">Uncharacterized protein</fullName>
    </submittedName>
</protein>